<dbReference type="STRING" id="1227492.C482_03421"/>
<keyword evidence="3" id="KW-0786">Thiamine pyrophosphate</keyword>
<sequence length="328" mass="35782">MIEMTERLRVVEAVRETLREELAADDSVVVYGEDIGRAGGVFRATEGLLEAYPDRVFDAPVAEAGIVGVGVGLAATGLRPVAEIQFQSFLYQGFHQLVQHVARMRSRTRGTVTCPMTIRMPYGGGIHALELHSESFEAGFAHVPGLTVVIPASPAETAGLLRSAIRSPDPVVFMEPTRLYRSVREEVPDEHEIPLGEARVVDTGEDATVIAWGSMLRETLDAVDSVENETGASIEVIDPRTISPLDTETIIESVQKTGRCVVVHEAPKTSGMAGEIIARLNEEAFFYLEAPVERVTGYDVPVPLFAREDAFLPDRTRIEAGIERVLES</sequence>
<keyword evidence="6" id="KW-1185">Reference proteome</keyword>
<dbReference type="SUPFAM" id="SSF52922">
    <property type="entry name" value="TK C-terminal domain-like"/>
    <property type="match status" value="1"/>
</dbReference>
<evidence type="ECO:0000313" key="5">
    <source>
        <dbReference type="EMBL" id="ELZ04812.1"/>
    </source>
</evidence>
<dbReference type="AlphaFoldDB" id="M0B2M0"/>
<dbReference type="Pfam" id="PF02779">
    <property type="entry name" value="Transket_pyr"/>
    <property type="match status" value="1"/>
</dbReference>
<dbReference type="FunFam" id="3.40.50.920:FF:000001">
    <property type="entry name" value="Pyruvate dehydrogenase E1 beta subunit"/>
    <property type="match status" value="1"/>
</dbReference>
<evidence type="ECO:0000256" key="1">
    <source>
        <dbReference type="ARBA" id="ARBA00001964"/>
    </source>
</evidence>
<dbReference type="FunFam" id="3.40.50.970:FF:000001">
    <property type="entry name" value="Pyruvate dehydrogenase E1 beta subunit"/>
    <property type="match status" value="1"/>
</dbReference>
<dbReference type="GO" id="GO:0044272">
    <property type="term" value="P:sulfur compound biosynthetic process"/>
    <property type="evidence" value="ECO:0007669"/>
    <property type="project" value="UniProtKB-ARBA"/>
</dbReference>
<keyword evidence="5" id="KW-0670">Pyruvate</keyword>
<dbReference type="Proteomes" id="UP000011693">
    <property type="component" value="Unassembled WGS sequence"/>
</dbReference>
<accession>M0B2M0</accession>
<dbReference type="GO" id="GO:0016491">
    <property type="term" value="F:oxidoreductase activity"/>
    <property type="evidence" value="ECO:0007669"/>
    <property type="project" value="UniProtKB-KW"/>
</dbReference>
<evidence type="ECO:0000259" key="4">
    <source>
        <dbReference type="SMART" id="SM00861"/>
    </source>
</evidence>
<dbReference type="PANTHER" id="PTHR43257:SF2">
    <property type="entry name" value="PYRUVATE DEHYDROGENASE E1 COMPONENT SUBUNIT BETA"/>
    <property type="match status" value="1"/>
</dbReference>
<name>M0B2M0_9EURY</name>
<dbReference type="InterPro" id="IPR009014">
    <property type="entry name" value="Transketo_C/PFOR_II"/>
</dbReference>
<dbReference type="SMART" id="SM00861">
    <property type="entry name" value="Transket_pyr"/>
    <property type="match status" value="1"/>
</dbReference>
<dbReference type="InterPro" id="IPR029061">
    <property type="entry name" value="THDP-binding"/>
</dbReference>
<dbReference type="PATRIC" id="fig|1227492.4.peg.665"/>
<dbReference type="EMBL" id="AOIN01000023">
    <property type="protein sequence ID" value="ELZ04812.1"/>
    <property type="molecule type" value="Genomic_DNA"/>
</dbReference>
<comment type="caution">
    <text evidence="5">The sequence shown here is derived from an EMBL/GenBank/DDBJ whole genome shotgun (WGS) entry which is preliminary data.</text>
</comment>
<dbReference type="Pfam" id="PF02780">
    <property type="entry name" value="Transketolase_C"/>
    <property type="match status" value="1"/>
</dbReference>
<gene>
    <name evidence="5" type="ORF">C482_03421</name>
</gene>
<evidence type="ECO:0000256" key="3">
    <source>
        <dbReference type="ARBA" id="ARBA00023052"/>
    </source>
</evidence>
<proteinExistence type="predicted"/>
<protein>
    <submittedName>
        <fullName evidence="5">Pyruvate dehydrogenase</fullName>
    </submittedName>
</protein>
<dbReference type="Gene3D" id="3.40.50.970">
    <property type="match status" value="1"/>
</dbReference>
<dbReference type="GO" id="GO:0006082">
    <property type="term" value="P:organic acid metabolic process"/>
    <property type="evidence" value="ECO:0007669"/>
    <property type="project" value="UniProtKB-ARBA"/>
</dbReference>
<dbReference type="InterPro" id="IPR033248">
    <property type="entry name" value="Transketolase_C"/>
</dbReference>
<dbReference type="PANTHER" id="PTHR43257">
    <property type="entry name" value="PYRUVATE DEHYDROGENASE E1 COMPONENT BETA SUBUNIT"/>
    <property type="match status" value="1"/>
</dbReference>
<dbReference type="CDD" id="cd07036">
    <property type="entry name" value="TPP_PYR_E1-PDHc-beta_like"/>
    <property type="match status" value="1"/>
</dbReference>
<evidence type="ECO:0000313" key="6">
    <source>
        <dbReference type="Proteomes" id="UP000011693"/>
    </source>
</evidence>
<evidence type="ECO:0000256" key="2">
    <source>
        <dbReference type="ARBA" id="ARBA00023002"/>
    </source>
</evidence>
<comment type="cofactor">
    <cofactor evidence="1">
        <name>thiamine diphosphate</name>
        <dbReference type="ChEBI" id="CHEBI:58937"/>
    </cofactor>
</comment>
<dbReference type="InterPro" id="IPR005475">
    <property type="entry name" value="Transketolase-like_Pyr-bd"/>
</dbReference>
<dbReference type="SUPFAM" id="SSF52518">
    <property type="entry name" value="Thiamin diphosphate-binding fold (THDP-binding)"/>
    <property type="match status" value="1"/>
</dbReference>
<feature type="domain" description="Transketolase-like pyrimidine-binding" evidence="4">
    <location>
        <begin position="8"/>
        <end position="182"/>
    </location>
</feature>
<dbReference type="Gene3D" id="3.40.50.920">
    <property type="match status" value="1"/>
</dbReference>
<reference evidence="5 6" key="1">
    <citation type="journal article" date="2014" name="PLoS Genet.">
        <title>Phylogenetically driven sequencing of extremely halophilic archaea reveals strategies for static and dynamic osmo-response.</title>
        <authorList>
            <person name="Becker E.A."/>
            <person name="Seitzer P.M."/>
            <person name="Tritt A."/>
            <person name="Larsen D."/>
            <person name="Krusor M."/>
            <person name="Yao A.I."/>
            <person name="Wu D."/>
            <person name="Madern D."/>
            <person name="Eisen J.A."/>
            <person name="Darling A.E."/>
            <person name="Facciotti M.T."/>
        </authorList>
    </citation>
    <scope>NUCLEOTIDE SEQUENCE [LARGE SCALE GENOMIC DNA]</scope>
    <source>
        <strain evidence="5 6">JCM 10990</strain>
    </source>
</reference>
<organism evidence="5 6">
    <name type="scientific">Natrialba chahannaoensis JCM 10990</name>
    <dbReference type="NCBI Taxonomy" id="1227492"/>
    <lineage>
        <taxon>Archaea</taxon>
        <taxon>Methanobacteriati</taxon>
        <taxon>Methanobacteriota</taxon>
        <taxon>Stenosarchaea group</taxon>
        <taxon>Halobacteria</taxon>
        <taxon>Halobacteriales</taxon>
        <taxon>Natrialbaceae</taxon>
        <taxon>Natrialba</taxon>
    </lineage>
</organism>
<keyword evidence="2" id="KW-0560">Oxidoreductase</keyword>